<dbReference type="HOGENOM" id="CLU_552295_0_0_1"/>
<dbReference type="AlphaFoldDB" id="K1WMQ8"/>
<name>K1WMQ8_TRIAC</name>
<gene>
    <name evidence="2" type="ORF">A1Q2_03306</name>
</gene>
<sequence>MIIRHLAARTGAIRSSLASLHPSSRQSSRHLASASVALASPEVDDRPTQHESGDVVRAPRLKMPAGHDRPPVDVRRSAAASSSSSSSSSVPESSRRSRSARASTSKPSGRSRRQSEAPPVSAPLKERKTFTRDSPPHLPSSQPPGRPATPLSPEELRRQQEERATQFMESALSIPVPDPKLYLRQLVSHLESDSSLLSPSSIAALEMYALRLNETQFAERVRALGFRERLQLPPRQKIGRYRNAKVSTNMWMTKKYPPLPLLPESEDKITANTFLRYQHYLLINSEGHSLRTTISTLESLKAAPTEKLAALHLALCYAKEPHALLDEAEAIGVTSFRRQTAHCSVIALLQRRTKTEDVQRLMRRFKGVPSPETFRLVALHALKNKDEELAKYAWEEGRTSLAHERRIASAPVTPRRLPRTRGQATGAVPRVTPFFRHLGRHLTRWERVMHCMKDRGWAHRAQFDPAQVPKGLPTLAARWFWGPDPNPPSEQDSD</sequence>
<feature type="compositionally biased region" description="Polar residues" evidence="1">
    <location>
        <begin position="19"/>
        <end position="30"/>
    </location>
</feature>
<reference evidence="2 3" key="1">
    <citation type="journal article" date="2012" name="Eukaryot. Cell">
        <title>Genome sequence of the Trichosporon asahii environmental strain CBS 8904.</title>
        <authorList>
            <person name="Yang R.Y."/>
            <person name="Li H.T."/>
            <person name="Zhu H."/>
            <person name="Zhou G.P."/>
            <person name="Wang M."/>
            <person name="Wang L."/>
        </authorList>
    </citation>
    <scope>NUCLEOTIDE SEQUENCE [LARGE SCALE GENOMIC DNA]</scope>
    <source>
        <strain evidence="2 3">CBS 8904</strain>
    </source>
</reference>
<feature type="compositionally biased region" description="Basic and acidic residues" evidence="1">
    <location>
        <begin position="124"/>
        <end position="135"/>
    </location>
</feature>
<keyword evidence="3" id="KW-1185">Reference proteome</keyword>
<feature type="compositionally biased region" description="Pro residues" evidence="1">
    <location>
        <begin position="136"/>
        <end position="147"/>
    </location>
</feature>
<protein>
    <submittedName>
        <fullName evidence="2">Uncharacterized protein</fullName>
    </submittedName>
</protein>
<feature type="compositionally biased region" description="Basic and acidic residues" evidence="1">
    <location>
        <begin position="43"/>
        <end position="54"/>
    </location>
</feature>
<dbReference type="Proteomes" id="UP000006757">
    <property type="component" value="Unassembled WGS sequence"/>
</dbReference>
<dbReference type="eggNOG" id="ENOG502RBE3">
    <property type="taxonomic scope" value="Eukaryota"/>
</dbReference>
<dbReference type="InParanoid" id="K1WMQ8"/>
<feature type="compositionally biased region" description="Basic and acidic residues" evidence="1">
    <location>
        <begin position="65"/>
        <end position="76"/>
    </location>
</feature>
<dbReference type="EMBL" id="AMBO01000286">
    <property type="protein sequence ID" value="EKD02414.1"/>
    <property type="molecule type" value="Genomic_DNA"/>
</dbReference>
<evidence type="ECO:0000256" key="1">
    <source>
        <dbReference type="SAM" id="MobiDB-lite"/>
    </source>
</evidence>
<feature type="compositionally biased region" description="Low complexity" evidence="1">
    <location>
        <begin position="77"/>
        <end position="92"/>
    </location>
</feature>
<feature type="region of interest" description="Disordered" evidence="1">
    <location>
        <begin position="19"/>
        <end position="162"/>
    </location>
</feature>
<evidence type="ECO:0000313" key="2">
    <source>
        <dbReference type="EMBL" id="EKD02414.1"/>
    </source>
</evidence>
<accession>K1WMQ8</accession>
<comment type="caution">
    <text evidence="2">The sequence shown here is derived from an EMBL/GenBank/DDBJ whole genome shotgun (WGS) entry which is preliminary data.</text>
</comment>
<evidence type="ECO:0000313" key="3">
    <source>
        <dbReference type="Proteomes" id="UP000006757"/>
    </source>
</evidence>
<organism evidence="2 3">
    <name type="scientific">Trichosporon asahii var. asahii (strain CBS 8904)</name>
    <name type="common">Yeast</name>
    <dbReference type="NCBI Taxonomy" id="1220162"/>
    <lineage>
        <taxon>Eukaryota</taxon>
        <taxon>Fungi</taxon>
        <taxon>Dikarya</taxon>
        <taxon>Basidiomycota</taxon>
        <taxon>Agaricomycotina</taxon>
        <taxon>Tremellomycetes</taxon>
        <taxon>Trichosporonales</taxon>
        <taxon>Trichosporonaceae</taxon>
        <taxon>Trichosporon</taxon>
    </lineage>
</organism>
<proteinExistence type="predicted"/>